<dbReference type="CDD" id="cd07185">
    <property type="entry name" value="OmpA_C-like"/>
    <property type="match status" value="1"/>
</dbReference>
<evidence type="ECO:0000256" key="4">
    <source>
        <dbReference type="PROSITE-ProRule" id="PRU00473"/>
    </source>
</evidence>
<evidence type="ECO:0000256" key="1">
    <source>
        <dbReference type="ARBA" id="ARBA00004442"/>
    </source>
</evidence>
<dbReference type="PRINTS" id="PR01021">
    <property type="entry name" value="OMPADOMAIN"/>
</dbReference>
<dbReference type="AlphaFoldDB" id="A0A1I6T4U7"/>
<keyword evidence="2 4" id="KW-0472">Membrane</keyword>
<feature type="non-terminal residue" evidence="7">
    <location>
        <position position="1"/>
    </location>
</feature>
<evidence type="ECO:0000256" key="2">
    <source>
        <dbReference type="ARBA" id="ARBA00023136"/>
    </source>
</evidence>
<name>A0A1I6T4U7_9CAUL</name>
<dbReference type="GO" id="GO:0009279">
    <property type="term" value="C:cell outer membrane"/>
    <property type="evidence" value="ECO:0007669"/>
    <property type="project" value="UniProtKB-SubCell"/>
</dbReference>
<gene>
    <name evidence="7" type="ORF">SAMN05192570_2951</name>
</gene>
<keyword evidence="8" id="KW-1185">Reference proteome</keyword>
<dbReference type="PANTHER" id="PTHR30329:SF21">
    <property type="entry name" value="LIPOPROTEIN YIAD-RELATED"/>
    <property type="match status" value="1"/>
</dbReference>
<reference evidence="8" key="1">
    <citation type="submission" date="2016-10" db="EMBL/GenBank/DDBJ databases">
        <authorList>
            <person name="Varghese N."/>
            <person name="Submissions S."/>
        </authorList>
    </citation>
    <scope>NUCLEOTIDE SEQUENCE [LARGE SCALE GENOMIC DNA]</scope>
    <source>
        <strain evidence="8">CGMCC 1.10683</strain>
    </source>
</reference>
<dbReference type="RefSeq" id="WP_143105827.1">
    <property type="nucleotide sequence ID" value="NZ_FOZV01000008.1"/>
</dbReference>
<feature type="domain" description="OmpA-like" evidence="6">
    <location>
        <begin position="83"/>
        <end position="194"/>
    </location>
</feature>
<dbReference type="InterPro" id="IPR006664">
    <property type="entry name" value="OMP_bac"/>
</dbReference>
<evidence type="ECO:0000256" key="5">
    <source>
        <dbReference type="SAM" id="MobiDB-lite"/>
    </source>
</evidence>
<evidence type="ECO:0000313" key="7">
    <source>
        <dbReference type="EMBL" id="SFS84183.1"/>
    </source>
</evidence>
<dbReference type="SUPFAM" id="SSF103088">
    <property type="entry name" value="OmpA-like"/>
    <property type="match status" value="1"/>
</dbReference>
<sequence length="194" mass="21018">RAHMDLTYRYLMSNMEFDTFASSAAFDQGPFQGRYTDHSLTLGLRYAFGAAEPAYVPPPPPPPPMTPPPPPRPTTPPPPPPPVERQFVVYFDWDRSDLTAEAQSVVTQAANYAKSGRPTRILVVGHADTSGSAAYNVGLSNRRARTVADALVAQGVNGGVISLDGKGETQLARPTADGVREPLNRRATIDINFR</sequence>
<keyword evidence="3" id="KW-0998">Cell outer membrane</keyword>
<accession>A0A1I6T4U7</accession>
<protein>
    <submittedName>
        <fullName evidence="7">Outer membrane protein OmpA</fullName>
    </submittedName>
</protein>
<dbReference type="EMBL" id="FOZV01000008">
    <property type="protein sequence ID" value="SFS84183.1"/>
    <property type="molecule type" value="Genomic_DNA"/>
</dbReference>
<dbReference type="InterPro" id="IPR006665">
    <property type="entry name" value="OmpA-like"/>
</dbReference>
<proteinExistence type="predicted"/>
<dbReference type="InterPro" id="IPR036737">
    <property type="entry name" value="OmpA-like_sf"/>
</dbReference>
<dbReference type="Gene3D" id="3.30.1330.60">
    <property type="entry name" value="OmpA-like domain"/>
    <property type="match status" value="1"/>
</dbReference>
<dbReference type="PROSITE" id="PS51123">
    <property type="entry name" value="OMPA_2"/>
    <property type="match status" value="1"/>
</dbReference>
<dbReference type="PANTHER" id="PTHR30329">
    <property type="entry name" value="STATOR ELEMENT OF FLAGELLAR MOTOR COMPLEX"/>
    <property type="match status" value="1"/>
</dbReference>
<evidence type="ECO:0000259" key="6">
    <source>
        <dbReference type="PROSITE" id="PS51123"/>
    </source>
</evidence>
<organism evidence="7 8">
    <name type="scientific">Brevundimonas viscosa</name>
    <dbReference type="NCBI Taxonomy" id="871741"/>
    <lineage>
        <taxon>Bacteria</taxon>
        <taxon>Pseudomonadati</taxon>
        <taxon>Pseudomonadota</taxon>
        <taxon>Alphaproteobacteria</taxon>
        <taxon>Caulobacterales</taxon>
        <taxon>Caulobacteraceae</taxon>
        <taxon>Brevundimonas</taxon>
    </lineage>
</organism>
<dbReference type="OrthoDB" id="189250at2"/>
<dbReference type="InterPro" id="IPR050330">
    <property type="entry name" value="Bact_OuterMem_StrucFunc"/>
</dbReference>
<dbReference type="Proteomes" id="UP000198788">
    <property type="component" value="Unassembled WGS sequence"/>
</dbReference>
<evidence type="ECO:0000256" key="3">
    <source>
        <dbReference type="ARBA" id="ARBA00023237"/>
    </source>
</evidence>
<feature type="region of interest" description="Disordered" evidence="5">
    <location>
        <begin position="55"/>
        <end position="83"/>
    </location>
</feature>
<dbReference type="Pfam" id="PF00691">
    <property type="entry name" value="OmpA"/>
    <property type="match status" value="1"/>
</dbReference>
<evidence type="ECO:0000313" key="8">
    <source>
        <dbReference type="Proteomes" id="UP000198788"/>
    </source>
</evidence>
<comment type="subcellular location">
    <subcellularLocation>
        <location evidence="1">Cell outer membrane</location>
    </subcellularLocation>
</comment>